<evidence type="ECO:0000313" key="12">
    <source>
        <dbReference type="Proteomes" id="UP000011715"/>
    </source>
</evidence>
<evidence type="ECO:0000313" key="10">
    <source>
        <dbReference type="EMBL" id="KLU82326.1"/>
    </source>
</evidence>
<dbReference type="AlphaFoldDB" id="A0A0C4DNK7"/>
<dbReference type="GO" id="GO:0006357">
    <property type="term" value="P:regulation of transcription by RNA polymerase II"/>
    <property type="evidence" value="ECO:0007669"/>
    <property type="project" value="InterPro"/>
</dbReference>
<feature type="region of interest" description="Disordered" evidence="9">
    <location>
        <begin position="151"/>
        <end position="257"/>
    </location>
</feature>
<keyword evidence="8" id="KW-0010">Activator</keyword>
<feature type="compositionally biased region" description="Gly residues" evidence="9">
    <location>
        <begin position="215"/>
        <end position="226"/>
    </location>
</feature>
<dbReference type="VEuPathDB" id="FungiDB:MAPG_01399"/>
<reference evidence="10" key="3">
    <citation type="submission" date="2011-03" db="EMBL/GenBank/DDBJ databases">
        <title>Annotation of Magnaporthe poae ATCC 64411.</title>
        <authorList>
            <person name="Ma L.-J."/>
            <person name="Dead R."/>
            <person name="Young S.K."/>
            <person name="Zeng Q."/>
            <person name="Gargeya S."/>
            <person name="Fitzgerald M."/>
            <person name="Haas B."/>
            <person name="Abouelleil A."/>
            <person name="Alvarado L."/>
            <person name="Arachchi H.M."/>
            <person name="Berlin A."/>
            <person name="Brown A."/>
            <person name="Chapman S.B."/>
            <person name="Chen Z."/>
            <person name="Dunbar C."/>
            <person name="Freedman E."/>
            <person name="Gearin G."/>
            <person name="Gellesch M."/>
            <person name="Goldberg J."/>
            <person name="Griggs A."/>
            <person name="Gujja S."/>
            <person name="Heiman D."/>
            <person name="Howarth C."/>
            <person name="Larson L."/>
            <person name="Lui A."/>
            <person name="MacDonald P.J.P."/>
            <person name="Mehta T."/>
            <person name="Montmayeur A."/>
            <person name="Murphy C."/>
            <person name="Neiman D."/>
            <person name="Pearson M."/>
            <person name="Priest M."/>
            <person name="Roberts A."/>
            <person name="Saif S."/>
            <person name="Shea T."/>
            <person name="Shenoy N."/>
            <person name="Sisk P."/>
            <person name="Stolte C."/>
            <person name="Sykes S."/>
            <person name="Yandava C."/>
            <person name="Wortman J."/>
            <person name="Nusbaum C."/>
            <person name="Birren B."/>
        </authorList>
    </citation>
    <scope>NUCLEOTIDE SEQUENCE</scope>
    <source>
        <strain evidence="10">ATCC 64411</strain>
    </source>
</reference>
<dbReference type="EMBL" id="GL876966">
    <property type="protein sequence ID" value="KLU82326.1"/>
    <property type="molecule type" value="Genomic_DNA"/>
</dbReference>
<evidence type="ECO:0000256" key="7">
    <source>
        <dbReference type="ARBA" id="ARBA00031257"/>
    </source>
</evidence>
<evidence type="ECO:0000256" key="6">
    <source>
        <dbReference type="ARBA" id="ARBA00023242"/>
    </source>
</evidence>
<dbReference type="Pfam" id="PF10018">
    <property type="entry name" value="Med4"/>
    <property type="match status" value="1"/>
</dbReference>
<proteinExistence type="inferred from homology"/>
<evidence type="ECO:0000256" key="5">
    <source>
        <dbReference type="ARBA" id="ARBA00023163"/>
    </source>
</evidence>
<name>A0A0C4DNK7_MAGP6</name>
<feature type="compositionally biased region" description="Acidic residues" evidence="9">
    <location>
        <begin position="248"/>
        <end position="257"/>
    </location>
</feature>
<organism evidence="11 12">
    <name type="scientific">Magnaporthiopsis poae (strain ATCC 64411 / 73-15)</name>
    <name type="common">Kentucky bluegrass fungus</name>
    <name type="synonym">Magnaporthe poae</name>
    <dbReference type="NCBI Taxonomy" id="644358"/>
    <lineage>
        <taxon>Eukaryota</taxon>
        <taxon>Fungi</taxon>
        <taxon>Dikarya</taxon>
        <taxon>Ascomycota</taxon>
        <taxon>Pezizomycotina</taxon>
        <taxon>Sordariomycetes</taxon>
        <taxon>Sordariomycetidae</taxon>
        <taxon>Magnaporthales</taxon>
        <taxon>Magnaporthaceae</taxon>
        <taxon>Magnaporthiopsis</taxon>
    </lineage>
</organism>
<evidence type="ECO:0000256" key="1">
    <source>
        <dbReference type="ARBA" id="ARBA00004123"/>
    </source>
</evidence>
<evidence type="ECO:0000256" key="8">
    <source>
        <dbReference type="RuleBase" id="RU364141"/>
    </source>
</evidence>
<dbReference type="EnsemblFungi" id="MAPG_01399T0">
    <property type="protein sequence ID" value="MAPG_01399T0"/>
    <property type="gene ID" value="MAPG_01399"/>
</dbReference>
<comment type="similarity">
    <text evidence="2 8">Belongs to the Mediator complex subunit 4 family.</text>
</comment>
<gene>
    <name evidence="8" type="primary">MED4</name>
    <name evidence="10" type="ORF">MAPG_01399</name>
</gene>
<dbReference type="EMBL" id="ADBL01000336">
    <property type="status" value="NOT_ANNOTATED_CDS"/>
    <property type="molecule type" value="Genomic_DNA"/>
</dbReference>
<comment type="function">
    <text evidence="8">Component of the Mediator complex, a coactivator involved in the regulated transcription of nearly all RNA polymerase II-dependent genes. Mediator functions as a bridge to convey information from gene-specific regulatory proteins to the basal RNA polymerase II transcription machinery. Mediator is recruited to promoters by direct interactions with regulatory proteins and serves as a scaffold for the assembly of a functional preinitiation complex with RNA polymerase II and the general transcription factors.</text>
</comment>
<dbReference type="OrthoDB" id="1929813at2759"/>
<dbReference type="EMBL" id="ADBL01000337">
    <property type="status" value="NOT_ANNOTATED_CDS"/>
    <property type="molecule type" value="Genomic_DNA"/>
</dbReference>
<reference evidence="12" key="1">
    <citation type="submission" date="2010-05" db="EMBL/GenBank/DDBJ databases">
        <title>The genome sequence of Magnaporthe poae strain ATCC 64411.</title>
        <authorList>
            <person name="Ma L.-J."/>
            <person name="Dead R."/>
            <person name="Young S."/>
            <person name="Zeng Q."/>
            <person name="Koehrsen M."/>
            <person name="Alvarado L."/>
            <person name="Berlin A."/>
            <person name="Chapman S.B."/>
            <person name="Chen Z."/>
            <person name="Freedman E."/>
            <person name="Gellesch M."/>
            <person name="Goldberg J."/>
            <person name="Griggs A."/>
            <person name="Gujja S."/>
            <person name="Heilman E.R."/>
            <person name="Heiman D."/>
            <person name="Hepburn T."/>
            <person name="Howarth C."/>
            <person name="Jen D."/>
            <person name="Larson L."/>
            <person name="Mehta T."/>
            <person name="Neiman D."/>
            <person name="Pearson M."/>
            <person name="Roberts A."/>
            <person name="Saif S."/>
            <person name="Shea T."/>
            <person name="Shenoy N."/>
            <person name="Sisk P."/>
            <person name="Stolte C."/>
            <person name="Sykes S."/>
            <person name="Walk T."/>
            <person name="White J."/>
            <person name="Yandava C."/>
            <person name="Haas B."/>
            <person name="Nusbaum C."/>
            <person name="Birren B."/>
        </authorList>
    </citation>
    <scope>NUCLEOTIDE SEQUENCE [LARGE SCALE GENOMIC DNA]</scope>
    <source>
        <strain evidence="12">ATCC 64411 / 73-15</strain>
    </source>
</reference>
<reference evidence="11" key="4">
    <citation type="journal article" date="2015" name="G3 (Bethesda)">
        <title>Genome sequences of three phytopathogenic species of the Magnaporthaceae family of fungi.</title>
        <authorList>
            <person name="Okagaki L.H."/>
            <person name="Nunes C.C."/>
            <person name="Sailsbery J."/>
            <person name="Clay B."/>
            <person name="Brown D."/>
            <person name="John T."/>
            <person name="Oh Y."/>
            <person name="Young N."/>
            <person name="Fitzgerald M."/>
            <person name="Haas B.J."/>
            <person name="Zeng Q."/>
            <person name="Young S."/>
            <person name="Adiconis X."/>
            <person name="Fan L."/>
            <person name="Levin J.Z."/>
            <person name="Mitchell T.K."/>
            <person name="Okubara P.A."/>
            <person name="Farman M.L."/>
            <person name="Kohn L.M."/>
            <person name="Birren B."/>
            <person name="Ma L.-J."/>
            <person name="Dean R.A."/>
        </authorList>
    </citation>
    <scope>NUCLEOTIDE SEQUENCE</scope>
    <source>
        <strain evidence="11">ATCC 64411 / 73-15</strain>
    </source>
</reference>
<keyword evidence="4 8" id="KW-0805">Transcription regulation</keyword>
<evidence type="ECO:0000256" key="4">
    <source>
        <dbReference type="ARBA" id="ARBA00023015"/>
    </source>
</evidence>
<evidence type="ECO:0000256" key="3">
    <source>
        <dbReference type="ARBA" id="ARBA00020629"/>
    </source>
</evidence>
<sequence length="257" mass="26474">MDAVIDARFERVEKALGALIDSISKYNPSISRVSDLVLADKELQDGLRNVQRHQNNVLRIHKLKATTAGLDAQIRSTLEVLASTRKDMTATPSTVFPDRIPNPISFEELLGFARRISKTTLPPPGVTNGVDLDGTGGEMTPGGGPAILTTGQDAGASTPAGPVPQTPTGPVSVAATPTPMSTVVNGGVGTPAPGTPSNVRHDTAMLDAPPQQAPQGGGGGLRGSAGSGAQSPTATSPTIKKQFQFTAFDDDDSDNSD</sequence>
<keyword evidence="12" id="KW-1185">Reference proteome</keyword>
<evidence type="ECO:0000256" key="9">
    <source>
        <dbReference type="SAM" id="MobiDB-lite"/>
    </source>
</evidence>
<reference evidence="11" key="5">
    <citation type="submission" date="2015-06" db="UniProtKB">
        <authorList>
            <consortium name="EnsemblFungi"/>
        </authorList>
    </citation>
    <scope>IDENTIFICATION</scope>
    <source>
        <strain evidence="11">ATCC 64411</strain>
    </source>
</reference>
<dbReference type="Proteomes" id="UP000011715">
    <property type="component" value="Unassembled WGS sequence"/>
</dbReference>
<keyword evidence="6 8" id="KW-0539">Nucleus</keyword>
<feature type="compositionally biased region" description="Polar residues" evidence="9">
    <location>
        <begin position="232"/>
        <end position="245"/>
    </location>
</feature>
<reference evidence="10" key="2">
    <citation type="submission" date="2010-05" db="EMBL/GenBank/DDBJ databases">
        <title>The Genome Sequence of Magnaporthe poae strain ATCC 64411.</title>
        <authorList>
            <consortium name="The Broad Institute Genome Sequencing Platform"/>
            <consortium name="Broad Institute Genome Sequencing Center for Infectious Disease"/>
            <person name="Ma L.-J."/>
            <person name="Dead R."/>
            <person name="Young S."/>
            <person name="Zeng Q."/>
            <person name="Koehrsen M."/>
            <person name="Alvarado L."/>
            <person name="Berlin A."/>
            <person name="Chapman S.B."/>
            <person name="Chen Z."/>
            <person name="Freedman E."/>
            <person name="Gellesch M."/>
            <person name="Goldberg J."/>
            <person name="Griggs A."/>
            <person name="Gujja S."/>
            <person name="Heilman E.R."/>
            <person name="Heiman D."/>
            <person name="Hepburn T."/>
            <person name="Howarth C."/>
            <person name="Jen D."/>
            <person name="Larson L."/>
            <person name="Mehta T."/>
            <person name="Neiman D."/>
            <person name="Pearson M."/>
            <person name="Roberts A."/>
            <person name="Saif S."/>
            <person name="Shea T."/>
            <person name="Shenoy N."/>
            <person name="Sisk P."/>
            <person name="Stolte C."/>
            <person name="Sykes S."/>
            <person name="Walk T."/>
            <person name="White J."/>
            <person name="Yandava C."/>
            <person name="Haas B."/>
            <person name="Nusbaum C."/>
            <person name="Birren B."/>
        </authorList>
    </citation>
    <scope>NUCLEOTIDE SEQUENCE</scope>
    <source>
        <strain evidence="10">ATCC 64411</strain>
    </source>
</reference>
<dbReference type="STRING" id="644358.A0A0C4DNK7"/>
<dbReference type="GO" id="GO:0003712">
    <property type="term" value="F:transcription coregulator activity"/>
    <property type="evidence" value="ECO:0007669"/>
    <property type="project" value="InterPro"/>
</dbReference>
<dbReference type="GO" id="GO:0016592">
    <property type="term" value="C:mediator complex"/>
    <property type="evidence" value="ECO:0007669"/>
    <property type="project" value="InterPro"/>
</dbReference>
<dbReference type="InterPro" id="IPR019258">
    <property type="entry name" value="Mediator_Med4"/>
</dbReference>
<accession>A0A0C4DNK7</accession>
<evidence type="ECO:0000256" key="2">
    <source>
        <dbReference type="ARBA" id="ARBA00009626"/>
    </source>
</evidence>
<protein>
    <recommendedName>
        <fullName evidence="3 8">Mediator of RNA polymerase II transcription subunit 4</fullName>
    </recommendedName>
    <alternativeName>
        <fullName evidence="7 8">Mediator complex subunit 4</fullName>
    </alternativeName>
</protein>
<dbReference type="eggNOG" id="ENOG502SCD7">
    <property type="taxonomic scope" value="Eukaryota"/>
</dbReference>
<comment type="subunit">
    <text evidence="8">Component of the Mediator complex.</text>
</comment>
<comment type="subcellular location">
    <subcellularLocation>
        <location evidence="1 8">Nucleus</location>
    </subcellularLocation>
</comment>
<evidence type="ECO:0000313" key="11">
    <source>
        <dbReference type="EnsemblFungi" id="MAPG_01399T0"/>
    </source>
</evidence>
<keyword evidence="5 8" id="KW-0804">Transcription</keyword>